<evidence type="ECO:0000259" key="8">
    <source>
        <dbReference type="Pfam" id="PF00089"/>
    </source>
</evidence>
<evidence type="ECO:0000256" key="1">
    <source>
        <dbReference type="ARBA" id="ARBA00008764"/>
    </source>
</evidence>
<sequence>MFRYRSAVAVTAGLVTAFSIVVAPVASSAPGLVGLDPDTSISDEGRVGSAGFADAGKGASAAGFPGTGDLADATGVNTKPDPAPDPSGPGGDIHAGSIIGPDGRTRVNDTTTFPARATVYLTYTKPGGATSWCTGWMYAPNAVATAGHCVHGGGSSGDWNYGFTVYPGRNGGSSPYGGCTVDTKYSVLGWTRDRNTEYDYGGLKLNCTVGDTVGWYGMRWQGASYDGTLIFSRGYPQDKPQATQWFTSDEVRQSDIRQLRYRLDTVGGQSGSPVYMFGCEGYCGIAVHTTGYSDHNRGTRITEQAFDNYQSWKS</sequence>
<feature type="signal peptide" evidence="6">
    <location>
        <begin position="1"/>
        <end position="28"/>
    </location>
</feature>
<feature type="domain" description="Peptidase S1" evidence="8">
    <location>
        <begin position="113"/>
        <end position="256"/>
    </location>
</feature>
<dbReference type="Pfam" id="PF00089">
    <property type="entry name" value="Trypsin"/>
    <property type="match status" value="1"/>
</dbReference>
<evidence type="ECO:0000256" key="7">
    <source>
        <dbReference type="SAM" id="MobiDB-lite"/>
    </source>
</evidence>
<dbReference type="GO" id="GO:0006508">
    <property type="term" value="P:proteolysis"/>
    <property type="evidence" value="ECO:0007669"/>
    <property type="project" value="UniProtKB-KW"/>
</dbReference>
<evidence type="ECO:0000313" key="9">
    <source>
        <dbReference type="EMBL" id="TQI93696.1"/>
    </source>
</evidence>
<keyword evidence="3 6" id="KW-0732">Signal</keyword>
<dbReference type="InterPro" id="IPR001254">
    <property type="entry name" value="Trypsin_dom"/>
</dbReference>
<dbReference type="InterPro" id="IPR009003">
    <property type="entry name" value="Peptidase_S1_PA"/>
</dbReference>
<evidence type="ECO:0000256" key="4">
    <source>
        <dbReference type="ARBA" id="ARBA00022801"/>
    </source>
</evidence>
<dbReference type="SUPFAM" id="SSF50494">
    <property type="entry name" value="Trypsin-like serine proteases"/>
    <property type="match status" value="1"/>
</dbReference>
<dbReference type="InterPro" id="IPR043504">
    <property type="entry name" value="Peptidase_S1_PA_chymotrypsin"/>
</dbReference>
<name>A0A542CSA7_AMYCI</name>
<evidence type="ECO:0000256" key="6">
    <source>
        <dbReference type="RuleBase" id="RU004296"/>
    </source>
</evidence>
<feature type="chain" id="PRO_5022271527" description="Serine protease" evidence="6">
    <location>
        <begin position="29"/>
        <end position="314"/>
    </location>
</feature>
<dbReference type="InterPro" id="IPR008256">
    <property type="entry name" value="Peptidase_S1B"/>
</dbReference>
<dbReference type="Gene3D" id="2.40.10.10">
    <property type="entry name" value="Trypsin-like serine proteases"/>
    <property type="match status" value="2"/>
</dbReference>
<dbReference type="EC" id="3.4.21.-" evidence="6"/>
<accession>A0A542CSA7</accession>
<dbReference type="EMBL" id="VFML01000002">
    <property type="protein sequence ID" value="TQI93696.1"/>
    <property type="molecule type" value="Genomic_DNA"/>
</dbReference>
<keyword evidence="5 6" id="KW-0720">Serine protease</keyword>
<gene>
    <name evidence="9" type="ORF">FB471_5836</name>
</gene>
<comment type="similarity">
    <text evidence="1 6">Belongs to the peptidase S1B family.</text>
</comment>
<dbReference type="Proteomes" id="UP000320876">
    <property type="component" value="Unassembled WGS sequence"/>
</dbReference>
<proteinExistence type="inferred from homology"/>
<keyword evidence="4 6" id="KW-0378">Hydrolase</keyword>
<comment type="caution">
    <text evidence="9">The sequence shown here is derived from an EMBL/GenBank/DDBJ whole genome shotgun (WGS) entry which is preliminary data.</text>
</comment>
<feature type="region of interest" description="Disordered" evidence="7">
    <location>
        <begin position="63"/>
        <end position="107"/>
    </location>
</feature>
<dbReference type="GO" id="GO:0004252">
    <property type="term" value="F:serine-type endopeptidase activity"/>
    <property type="evidence" value="ECO:0007669"/>
    <property type="project" value="InterPro"/>
</dbReference>
<dbReference type="AlphaFoldDB" id="A0A542CSA7"/>
<evidence type="ECO:0000256" key="3">
    <source>
        <dbReference type="ARBA" id="ARBA00022729"/>
    </source>
</evidence>
<organism evidence="9 10">
    <name type="scientific">Amycolatopsis cihanbeyliensis</name>
    <dbReference type="NCBI Taxonomy" id="1128664"/>
    <lineage>
        <taxon>Bacteria</taxon>
        <taxon>Bacillati</taxon>
        <taxon>Actinomycetota</taxon>
        <taxon>Actinomycetes</taxon>
        <taxon>Pseudonocardiales</taxon>
        <taxon>Pseudonocardiaceae</taxon>
        <taxon>Amycolatopsis</taxon>
    </lineage>
</organism>
<evidence type="ECO:0000256" key="2">
    <source>
        <dbReference type="ARBA" id="ARBA00022670"/>
    </source>
</evidence>
<reference evidence="9 10" key="1">
    <citation type="submission" date="2019-06" db="EMBL/GenBank/DDBJ databases">
        <title>Sequencing the genomes of 1000 actinobacteria strains.</title>
        <authorList>
            <person name="Klenk H.-P."/>
        </authorList>
    </citation>
    <scope>NUCLEOTIDE SEQUENCE [LARGE SCALE GENOMIC DNA]</scope>
    <source>
        <strain evidence="9 10">DSM 45679</strain>
    </source>
</reference>
<dbReference type="PANTHER" id="PTHR15462">
    <property type="entry name" value="SERINE PROTEASE"/>
    <property type="match status" value="1"/>
</dbReference>
<evidence type="ECO:0000256" key="5">
    <source>
        <dbReference type="ARBA" id="ARBA00022825"/>
    </source>
</evidence>
<keyword evidence="10" id="KW-1185">Reference proteome</keyword>
<dbReference type="PROSITE" id="PS00673">
    <property type="entry name" value="V8_SER"/>
    <property type="match status" value="1"/>
</dbReference>
<dbReference type="InterPro" id="IPR050966">
    <property type="entry name" value="Glutamyl_endopeptidase"/>
</dbReference>
<dbReference type="InterPro" id="IPR000126">
    <property type="entry name" value="V8_ser_AS"/>
</dbReference>
<keyword evidence="2 6" id="KW-0645">Protease</keyword>
<evidence type="ECO:0000313" key="10">
    <source>
        <dbReference type="Proteomes" id="UP000320876"/>
    </source>
</evidence>
<dbReference type="PANTHER" id="PTHR15462:SF8">
    <property type="entry name" value="SERINE PROTEASE"/>
    <property type="match status" value="1"/>
</dbReference>
<protein>
    <recommendedName>
        <fullName evidence="6">Serine protease</fullName>
        <ecNumber evidence="6">3.4.21.-</ecNumber>
    </recommendedName>
</protein>
<dbReference type="PRINTS" id="PR00839">
    <property type="entry name" value="V8PROTEASE"/>
</dbReference>